<dbReference type="AlphaFoldDB" id="A0AAV7WMU9"/>
<name>A0AAV7WMU9_PLEWA</name>
<dbReference type="Proteomes" id="UP001066276">
    <property type="component" value="Chromosome 1_1"/>
</dbReference>
<evidence type="ECO:0000313" key="2">
    <source>
        <dbReference type="EMBL" id="KAJ1213555.1"/>
    </source>
</evidence>
<accession>A0AAV7WMU9</accession>
<keyword evidence="3" id="KW-1185">Reference proteome</keyword>
<evidence type="ECO:0000256" key="1">
    <source>
        <dbReference type="SAM" id="MobiDB-lite"/>
    </source>
</evidence>
<proteinExistence type="predicted"/>
<feature type="compositionally biased region" description="Basic and acidic residues" evidence="1">
    <location>
        <begin position="35"/>
        <end position="52"/>
    </location>
</feature>
<feature type="compositionally biased region" description="Gly residues" evidence="1">
    <location>
        <begin position="68"/>
        <end position="79"/>
    </location>
</feature>
<evidence type="ECO:0000313" key="3">
    <source>
        <dbReference type="Proteomes" id="UP001066276"/>
    </source>
</evidence>
<protein>
    <submittedName>
        <fullName evidence="2">Uncharacterized protein</fullName>
    </submittedName>
</protein>
<organism evidence="2 3">
    <name type="scientific">Pleurodeles waltl</name>
    <name type="common">Iberian ribbed newt</name>
    <dbReference type="NCBI Taxonomy" id="8319"/>
    <lineage>
        <taxon>Eukaryota</taxon>
        <taxon>Metazoa</taxon>
        <taxon>Chordata</taxon>
        <taxon>Craniata</taxon>
        <taxon>Vertebrata</taxon>
        <taxon>Euteleostomi</taxon>
        <taxon>Amphibia</taxon>
        <taxon>Batrachia</taxon>
        <taxon>Caudata</taxon>
        <taxon>Salamandroidea</taxon>
        <taxon>Salamandridae</taxon>
        <taxon>Pleurodelinae</taxon>
        <taxon>Pleurodeles</taxon>
    </lineage>
</organism>
<dbReference type="EMBL" id="JANPWB010000001">
    <property type="protein sequence ID" value="KAJ1213555.1"/>
    <property type="molecule type" value="Genomic_DNA"/>
</dbReference>
<sequence>MLRRFRRRRRMRTQPDAVRRWGDVDGPPPNQESAADPRERRNPARLPVERGVTRPCGPTLDKREPAGAGEGRLPRGGGLTARDPGTGGERHPGRQRRR</sequence>
<comment type="caution">
    <text evidence="2">The sequence shown here is derived from an EMBL/GenBank/DDBJ whole genome shotgun (WGS) entry which is preliminary data.</text>
</comment>
<feature type="compositionally biased region" description="Basic residues" evidence="1">
    <location>
        <begin position="1"/>
        <end position="12"/>
    </location>
</feature>
<reference evidence="2" key="1">
    <citation type="journal article" date="2022" name="bioRxiv">
        <title>Sequencing and chromosome-scale assembly of the giantPleurodeles waltlgenome.</title>
        <authorList>
            <person name="Brown T."/>
            <person name="Elewa A."/>
            <person name="Iarovenko S."/>
            <person name="Subramanian E."/>
            <person name="Araus A.J."/>
            <person name="Petzold A."/>
            <person name="Susuki M."/>
            <person name="Suzuki K.-i.T."/>
            <person name="Hayashi T."/>
            <person name="Toyoda A."/>
            <person name="Oliveira C."/>
            <person name="Osipova E."/>
            <person name="Leigh N.D."/>
            <person name="Simon A."/>
            <person name="Yun M.H."/>
        </authorList>
    </citation>
    <scope>NUCLEOTIDE SEQUENCE</scope>
    <source>
        <strain evidence="2">20211129_DDA</strain>
        <tissue evidence="2">Liver</tissue>
    </source>
</reference>
<gene>
    <name evidence="2" type="ORF">NDU88_001189</name>
</gene>
<feature type="region of interest" description="Disordered" evidence="1">
    <location>
        <begin position="1"/>
        <end position="98"/>
    </location>
</feature>